<evidence type="ECO:0000259" key="3">
    <source>
        <dbReference type="Pfam" id="PF00561"/>
    </source>
</evidence>
<dbReference type="Pfam" id="PF00561">
    <property type="entry name" value="Abhydrolase_1"/>
    <property type="match status" value="1"/>
</dbReference>
<keyword evidence="4" id="KW-0378">Hydrolase</keyword>
<dbReference type="InterPro" id="IPR029058">
    <property type="entry name" value="AB_hydrolase_fold"/>
</dbReference>
<dbReference type="SUPFAM" id="SSF53474">
    <property type="entry name" value="alpha/beta-Hydrolases"/>
    <property type="match status" value="1"/>
</dbReference>
<name>A0A437QS86_9GAMM</name>
<accession>A0A437QS86</accession>
<evidence type="ECO:0000313" key="4">
    <source>
        <dbReference type="EMBL" id="RVU37378.1"/>
    </source>
</evidence>
<dbReference type="AlphaFoldDB" id="A0A437QS86"/>
<keyword evidence="2" id="KW-0443">Lipid metabolism</keyword>
<sequence length="298" mass="33906">MKHQQSSTFVDLTDYQLHLRRLTPLHIQHPPVLMLHGAIENGRIFYSHQGKGLGCFLADQGFSVYCADFAGRGKSQPAASKDFDHSQHQLICRDIPALIEHLYQQYQQKIHVVCHSWGGVVLAASLARFPQLCEKVASVSYFGSKRRISVKSMAKTIQVNWLWNQVGPWLCRRYGYLPAKKFRFGADNEPTQFLLDTIHWINTETFIDPTDQFDYAAASKSCPWPASWFFAAVHDKVLGHPTDVQLFMAETQLQQAKFTLLGAEVDDLHGYDHISMLTHPKAQLGHFKALAAWLISQR</sequence>
<dbReference type="EMBL" id="SACS01000010">
    <property type="protein sequence ID" value="RVU37378.1"/>
    <property type="molecule type" value="Genomic_DNA"/>
</dbReference>
<evidence type="ECO:0000256" key="2">
    <source>
        <dbReference type="ARBA" id="ARBA00023098"/>
    </source>
</evidence>
<evidence type="ECO:0000256" key="1">
    <source>
        <dbReference type="ARBA" id="ARBA00022963"/>
    </source>
</evidence>
<evidence type="ECO:0000313" key="5">
    <source>
        <dbReference type="Proteomes" id="UP000283077"/>
    </source>
</evidence>
<organism evidence="4 5">
    <name type="scientific">Rheinheimera riviphila</name>
    <dbReference type="NCBI Taxonomy" id="1834037"/>
    <lineage>
        <taxon>Bacteria</taxon>
        <taxon>Pseudomonadati</taxon>
        <taxon>Pseudomonadota</taxon>
        <taxon>Gammaproteobacteria</taxon>
        <taxon>Chromatiales</taxon>
        <taxon>Chromatiaceae</taxon>
        <taxon>Rheinheimera</taxon>
    </lineage>
</organism>
<protein>
    <submittedName>
        <fullName evidence="4">Alpha/beta fold hydrolase</fullName>
    </submittedName>
</protein>
<proteinExistence type="predicted"/>
<dbReference type="RefSeq" id="WP_127699106.1">
    <property type="nucleotide sequence ID" value="NZ_SACS01000010.1"/>
</dbReference>
<feature type="domain" description="AB hydrolase-1" evidence="3">
    <location>
        <begin position="30"/>
        <end position="156"/>
    </location>
</feature>
<keyword evidence="1" id="KW-0442">Lipid degradation</keyword>
<keyword evidence="5" id="KW-1185">Reference proteome</keyword>
<dbReference type="Proteomes" id="UP000283077">
    <property type="component" value="Unassembled WGS sequence"/>
</dbReference>
<dbReference type="OrthoDB" id="5758827at2"/>
<reference evidence="4 5" key="1">
    <citation type="submission" date="2019-01" db="EMBL/GenBank/DDBJ databases">
        <authorList>
            <person name="Chen W.-M."/>
        </authorList>
    </citation>
    <scope>NUCLEOTIDE SEQUENCE [LARGE SCALE GENOMIC DNA]</scope>
    <source>
        <strain evidence="4 5">KYPC3</strain>
    </source>
</reference>
<dbReference type="Gene3D" id="3.40.50.1820">
    <property type="entry name" value="alpha/beta hydrolase"/>
    <property type="match status" value="1"/>
</dbReference>
<dbReference type="PANTHER" id="PTHR11005">
    <property type="entry name" value="LYSOSOMAL ACID LIPASE-RELATED"/>
    <property type="match status" value="1"/>
</dbReference>
<gene>
    <name evidence="4" type="ORF">EOE67_10890</name>
</gene>
<dbReference type="GO" id="GO:0016787">
    <property type="term" value="F:hydrolase activity"/>
    <property type="evidence" value="ECO:0007669"/>
    <property type="project" value="UniProtKB-KW"/>
</dbReference>
<dbReference type="GO" id="GO:0016042">
    <property type="term" value="P:lipid catabolic process"/>
    <property type="evidence" value="ECO:0007669"/>
    <property type="project" value="UniProtKB-KW"/>
</dbReference>
<dbReference type="InterPro" id="IPR000073">
    <property type="entry name" value="AB_hydrolase_1"/>
</dbReference>
<comment type="caution">
    <text evidence="4">The sequence shown here is derived from an EMBL/GenBank/DDBJ whole genome shotgun (WGS) entry which is preliminary data.</text>
</comment>